<feature type="transmembrane region" description="Helical" evidence="9">
    <location>
        <begin position="6"/>
        <end position="24"/>
    </location>
</feature>
<name>A0A2P8D8K2_9BACT</name>
<reference evidence="11 12" key="1">
    <citation type="submission" date="2018-03" db="EMBL/GenBank/DDBJ databases">
        <title>Genomic Encyclopedia of Type Strains, Phase III (KMG-III): the genomes of soil and plant-associated and newly described type strains.</title>
        <authorList>
            <person name="Whitman W."/>
        </authorList>
    </citation>
    <scope>NUCLEOTIDE SEQUENCE [LARGE SCALE GENOMIC DNA]</scope>
    <source>
        <strain evidence="11 12">CGMCC 1.12700</strain>
    </source>
</reference>
<dbReference type="InterPro" id="IPR005467">
    <property type="entry name" value="His_kinase_dom"/>
</dbReference>
<keyword evidence="9" id="KW-1133">Transmembrane helix</keyword>
<dbReference type="PROSITE" id="PS50109">
    <property type="entry name" value="HIS_KIN"/>
    <property type="match status" value="1"/>
</dbReference>
<keyword evidence="4" id="KW-0808">Transferase</keyword>
<dbReference type="Gene3D" id="3.30.565.10">
    <property type="entry name" value="Histidine kinase-like ATPase, C-terminal domain"/>
    <property type="match status" value="1"/>
</dbReference>
<sequence>MIYFMAMVVVILLLVVAIVLYAFLHQKKLVLLRIRLSEEALLKQQDIFDALQEGQEQERARLSQEIHDGVAAKLSGLKMALEYLNLNAREHHELIAKIFTGVTESLDEVREISHNLQPYFFNNSIERLLADLVEQHNTTGKQHNTTGKCSFSLSMDPMESLQEEHLKLHIYRIISELLNNIRKHAQADQASVQINIESGAMTIVVEDNGIGMADDQHRLDSIGLKNIRNRVKVCKGNIDIESSDQGTTVIIELPLNNTE</sequence>
<dbReference type="EMBL" id="PYGD01000002">
    <property type="protein sequence ID" value="PSK93491.1"/>
    <property type="molecule type" value="Genomic_DNA"/>
</dbReference>
<dbReference type="PANTHER" id="PTHR24421">
    <property type="entry name" value="NITRATE/NITRITE SENSOR PROTEIN NARX-RELATED"/>
    <property type="match status" value="1"/>
</dbReference>
<dbReference type="InterPro" id="IPR003594">
    <property type="entry name" value="HATPase_dom"/>
</dbReference>
<dbReference type="SUPFAM" id="SSF55874">
    <property type="entry name" value="ATPase domain of HSP90 chaperone/DNA topoisomerase II/histidine kinase"/>
    <property type="match status" value="1"/>
</dbReference>
<protein>
    <recommendedName>
        <fullName evidence="2">histidine kinase</fullName>
        <ecNumber evidence="2">2.7.13.3</ecNumber>
    </recommendedName>
</protein>
<keyword evidence="3" id="KW-0597">Phosphoprotein</keyword>
<keyword evidence="9" id="KW-0812">Transmembrane</keyword>
<keyword evidence="6 11" id="KW-0418">Kinase</keyword>
<evidence type="ECO:0000313" key="12">
    <source>
        <dbReference type="Proteomes" id="UP000240572"/>
    </source>
</evidence>
<evidence type="ECO:0000256" key="9">
    <source>
        <dbReference type="SAM" id="Phobius"/>
    </source>
</evidence>
<evidence type="ECO:0000256" key="5">
    <source>
        <dbReference type="ARBA" id="ARBA00022741"/>
    </source>
</evidence>
<keyword evidence="5" id="KW-0547">Nucleotide-binding</keyword>
<comment type="caution">
    <text evidence="11">The sequence shown here is derived from an EMBL/GenBank/DDBJ whole genome shotgun (WGS) entry which is preliminary data.</text>
</comment>
<evidence type="ECO:0000256" key="4">
    <source>
        <dbReference type="ARBA" id="ARBA00022679"/>
    </source>
</evidence>
<dbReference type="Gene3D" id="1.20.5.1930">
    <property type="match status" value="1"/>
</dbReference>
<evidence type="ECO:0000256" key="7">
    <source>
        <dbReference type="ARBA" id="ARBA00022840"/>
    </source>
</evidence>
<dbReference type="Pfam" id="PF07730">
    <property type="entry name" value="HisKA_3"/>
    <property type="match status" value="1"/>
</dbReference>
<dbReference type="GO" id="GO:0016020">
    <property type="term" value="C:membrane"/>
    <property type="evidence" value="ECO:0007669"/>
    <property type="project" value="InterPro"/>
</dbReference>
<gene>
    <name evidence="11" type="ORF">B0I18_102461</name>
</gene>
<keyword evidence="8" id="KW-0902">Two-component regulatory system</keyword>
<feature type="domain" description="Histidine kinase" evidence="10">
    <location>
        <begin position="65"/>
        <end position="257"/>
    </location>
</feature>
<evidence type="ECO:0000259" key="10">
    <source>
        <dbReference type="PROSITE" id="PS50109"/>
    </source>
</evidence>
<dbReference type="GO" id="GO:0000155">
    <property type="term" value="F:phosphorelay sensor kinase activity"/>
    <property type="evidence" value="ECO:0007669"/>
    <property type="project" value="InterPro"/>
</dbReference>
<comment type="catalytic activity">
    <reaction evidence="1">
        <text>ATP + protein L-histidine = ADP + protein N-phospho-L-histidine.</text>
        <dbReference type="EC" id="2.7.13.3"/>
    </reaction>
</comment>
<keyword evidence="9" id="KW-0472">Membrane</keyword>
<accession>A0A2P8D8K2</accession>
<dbReference type="Pfam" id="PF02518">
    <property type="entry name" value="HATPase_c"/>
    <property type="match status" value="1"/>
</dbReference>
<dbReference type="SMART" id="SM00387">
    <property type="entry name" value="HATPase_c"/>
    <property type="match status" value="1"/>
</dbReference>
<proteinExistence type="predicted"/>
<evidence type="ECO:0000256" key="2">
    <source>
        <dbReference type="ARBA" id="ARBA00012438"/>
    </source>
</evidence>
<dbReference type="Proteomes" id="UP000240572">
    <property type="component" value="Unassembled WGS sequence"/>
</dbReference>
<evidence type="ECO:0000313" key="11">
    <source>
        <dbReference type="EMBL" id="PSK93491.1"/>
    </source>
</evidence>
<dbReference type="PANTHER" id="PTHR24421:SF10">
    <property type="entry name" value="NITRATE_NITRITE SENSOR PROTEIN NARQ"/>
    <property type="match status" value="1"/>
</dbReference>
<keyword evidence="12" id="KW-1185">Reference proteome</keyword>
<evidence type="ECO:0000256" key="3">
    <source>
        <dbReference type="ARBA" id="ARBA00022553"/>
    </source>
</evidence>
<dbReference type="InterPro" id="IPR011712">
    <property type="entry name" value="Sig_transdc_His_kin_sub3_dim/P"/>
</dbReference>
<organism evidence="11 12">
    <name type="scientific">Taibaiella chishuiensis</name>
    <dbReference type="NCBI Taxonomy" id="1434707"/>
    <lineage>
        <taxon>Bacteria</taxon>
        <taxon>Pseudomonadati</taxon>
        <taxon>Bacteroidota</taxon>
        <taxon>Chitinophagia</taxon>
        <taxon>Chitinophagales</taxon>
        <taxon>Chitinophagaceae</taxon>
        <taxon>Taibaiella</taxon>
    </lineage>
</organism>
<dbReference type="GO" id="GO:0005524">
    <property type="term" value="F:ATP binding"/>
    <property type="evidence" value="ECO:0007669"/>
    <property type="project" value="UniProtKB-KW"/>
</dbReference>
<keyword evidence="7" id="KW-0067">ATP-binding</keyword>
<dbReference type="GO" id="GO:0046983">
    <property type="term" value="F:protein dimerization activity"/>
    <property type="evidence" value="ECO:0007669"/>
    <property type="project" value="InterPro"/>
</dbReference>
<dbReference type="InterPro" id="IPR036890">
    <property type="entry name" value="HATPase_C_sf"/>
</dbReference>
<evidence type="ECO:0000256" key="1">
    <source>
        <dbReference type="ARBA" id="ARBA00000085"/>
    </source>
</evidence>
<dbReference type="CDD" id="cd16917">
    <property type="entry name" value="HATPase_UhpB-NarQ-NarX-like"/>
    <property type="match status" value="1"/>
</dbReference>
<dbReference type="InterPro" id="IPR050482">
    <property type="entry name" value="Sensor_HK_TwoCompSys"/>
</dbReference>
<dbReference type="AlphaFoldDB" id="A0A2P8D8K2"/>
<evidence type="ECO:0000256" key="6">
    <source>
        <dbReference type="ARBA" id="ARBA00022777"/>
    </source>
</evidence>
<evidence type="ECO:0000256" key="8">
    <source>
        <dbReference type="ARBA" id="ARBA00023012"/>
    </source>
</evidence>
<dbReference type="EC" id="2.7.13.3" evidence="2"/>